<comment type="caution">
    <text evidence="3">The sequence shown here is derived from an EMBL/GenBank/DDBJ whole genome shotgun (WGS) entry which is preliminary data.</text>
</comment>
<evidence type="ECO:0000256" key="1">
    <source>
        <dbReference type="ARBA" id="ARBA00007946"/>
    </source>
</evidence>
<dbReference type="InterPro" id="IPR024652">
    <property type="entry name" value="Trichodiene_synth"/>
</dbReference>
<organism evidence="3 4">
    <name type="scientific">Favolaschia claudopus</name>
    <dbReference type="NCBI Taxonomy" id="2862362"/>
    <lineage>
        <taxon>Eukaryota</taxon>
        <taxon>Fungi</taxon>
        <taxon>Dikarya</taxon>
        <taxon>Basidiomycota</taxon>
        <taxon>Agaricomycotina</taxon>
        <taxon>Agaricomycetes</taxon>
        <taxon>Agaricomycetidae</taxon>
        <taxon>Agaricales</taxon>
        <taxon>Marasmiineae</taxon>
        <taxon>Mycenaceae</taxon>
        <taxon>Favolaschia</taxon>
    </lineage>
</organism>
<gene>
    <name evidence="3" type="ORF">R3P38DRAFT_3373951</name>
</gene>
<dbReference type="SUPFAM" id="SSF48576">
    <property type="entry name" value="Terpenoid synthases"/>
    <property type="match status" value="1"/>
</dbReference>
<evidence type="ECO:0000313" key="4">
    <source>
        <dbReference type="Proteomes" id="UP001362999"/>
    </source>
</evidence>
<dbReference type="SFLD" id="SFLDS00005">
    <property type="entry name" value="Isoprenoid_Synthase_Type_I"/>
    <property type="match status" value="1"/>
</dbReference>
<dbReference type="SFLD" id="SFLDG01021">
    <property type="entry name" value="Trichodiene_Synthase_Like"/>
    <property type="match status" value="1"/>
</dbReference>
<dbReference type="GO" id="GO:0016838">
    <property type="term" value="F:carbon-oxygen lyase activity, acting on phosphates"/>
    <property type="evidence" value="ECO:0007669"/>
    <property type="project" value="InterPro"/>
</dbReference>
<sequence length="367" mass="41927">MSFTSDYAACLQRYFASIGYNYQPLPPPIPEYWERLHTWVVDVLGPTTTWSNKQLAALEHAAGIYIERAYGYASLDVQFLYARLTALCLFVDDSIENDTLFVDVAKFSHRMYRGQEQQHPALALYQATMQELSDIHGNNTVLRDLAVLPWIVHIDACMIEKQILSLEQGDEDTKDACASRKASHSNVLALAPKFPHYMRGKSGIAEAYAALIFKATKEQDLPLIRYVRALPDLLFFLEVNNDVLSFYKEELAGETYNLIHLRTQSLASVGAKGSGFDGQWTTQDTVRLLCDELRDSVLRIDGLFRLEQCERSMRGEWDEKDGVNDLDDIDLEIARQWRFARDGNIAFHLDCKRYQLDFLKQAVMDGN</sequence>
<evidence type="ECO:0000256" key="2">
    <source>
        <dbReference type="ARBA" id="ARBA00023239"/>
    </source>
</evidence>
<dbReference type="Proteomes" id="UP001362999">
    <property type="component" value="Unassembled WGS sequence"/>
</dbReference>
<dbReference type="InterPro" id="IPR008949">
    <property type="entry name" value="Isoprenoid_synthase_dom_sf"/>
</dbReference>
<evidence type="ECO:0000313" key="3">
    <source>
        <dbReference type="EMBL" id="KAK6988627.1"/>
    </source>
</evidence>
<accession>A0AAV9ZR42</accession>
<reference evidence="3 4" key="1">
    <citation type="journal article" date="2024" name="J Genomics">
        <title>Draft genome sequencing and assembly of Favolaschia claudopus CIRM-BRFM 2984 isolated from oak limbs.</title>
        <authorList>
            <person name="Navarro D."/>
            <person name="Drula E."/>
            <person name="Chaduli D."/>
            <person name="Cazenave R."/>
            <person name="Ahrendt S."/>
            <person name="Wang J."/>
            <person name="Lipzen A."/>
            <person name="Daum C."/>
            <person name="Barry K."/>
            <person name="Grigoriev I.V."/>
            <person name="Favel A."/>
            <person name="Rosso M.N."/>
            <person name="Martin F."/>
        </authorList>
    </citation>
    <scope>NUCLEOTIDE SEQUENCE [LARGE SCALE GENOMIC DNA]</scope>
    <source>
        <strain evidence="3 4">CIRM-BRFM 2984</strain>
    </source>
</reference>
<proteinExistence type="inferred from homology"/>
<name>A0AAV9ZR42_9AGAR</name>
<keyword evidence="2" id="KW-0456">Lyase</keyword>
<dbReference type="Gene3D" id="1.10.600.10">
    <property type="entry name" value="Farnesyl Diphosphate Synthase"/>
    <property type="match status" value="1"/>
</dbReference>
<comment type="similarity">
    <text evidence="1">Belongs to the trichodiene synthase family.</text>
</comment>
<dbReference type="EMBL" id="JAWWNJ010000121">
    <property type="protein sequence ID" value="KAK6988627.1"/>
    <property type="molecule type" value="Genomic_DNA"/>
</dbReference>
<protein>
    <submittedName>
        <fullName evidence="3">Terpenoid synthase</fullName>
    </submittedName>
</protein>
<dbReference type="AlphaFoldDB" id="A0AAV9ZR42"/>
<keyword evidence="4" id="KW-1185">Reference proteome</keyword>